<dbReference type="InterPro" id="IPR005829">
    <property type="entry name" value="Sugar_transporter_CS"/>
</dbReference>
<reference evidence="10 11" key="1">
    <citation type="journal article" date="2025" name="Microbiol. Resour. Announc.">
        <title>Draft genome sequences for Neonectria magnoliae and Neonectria punicea, canker pathogens of Liriodendron tulipifera and Acer saccharum in West Virginia.</title>
        <authorList>
            <person name="Petronek H.M."/>
            <person name="Kasson M.T."/>
            <person name="Metheny A.M."/>
            <person name="Stauder C.M."/>
            <person name="Lovett B."/>
            <person name="Lynch S.C."/>
            <person name="Garnas J.R."/>
            <person name="Kasson L.R."/>
            <person name="Stajich J.E."/>
        </authorList>
    </citation>
    <scope>NUCLEOTIDE SEQUENCE [LARGE SCALE GENOMIC DNA]</scope>
    <source>
        <strain evidence="10 11">NRRL 64653</strain>
    </source>
</reference>
<keyword evidence="3 7" id="KW-0813">Transport</keyword>
<protein>
    <recommendedName>
        <fullName evidence="9">Major facilitator superfamily (MFS) profile domain-containing protein</fullName>
    </recommendedName>
</protein>
<feature type="transmembrane region" description="Helical" evidence="8">
    <location>
        <begin position="448"/>
        <end position="466"/>
    </location>
</feature>
<dbReference type="PANTHER" id="PTHR48022:SF21">
    <property type="entry name" value="QUINATE TRANSPORTER, PUTATIVE (AFU_ORTHOLOGUE AFUA_6G06960)-RELATED"/>
    <property type="match status" value="1"/>
</dbReference>
<evidence type="ECO:0000259" key="9">
    <source>
        <dbReference type="PROSITE" id="PS50850"/>
    </source>
</evidence>
<dbReference type="Proteomes" id="UP001498476">
    <property type="component" value="Unassembled WGS sequence"/>
</dbReference>
<evidence type="ECO:0000256" key="2">
    <source>
        <dbReference type="ARBA" id="ARBA00010992"/>
    </source>
</evidence>
<dbReference type="InterPro" id="IPR050360">
    <property type="entry name" value="MFS_Sugar_Transporters"/>
</dbReference>
<evidence type="ECO:0000256" key="7">
    <source>
        <dbReference type="RuleBase" id="RU003346"/>
    </source>
</evidence>
<feature type="transmembrane region" description="Helical" evidence="8">
    <location>
        <begin position="53"/>
        <end position="73"/>
    </location>
</feature>
<dbReference type="Gene3D" id="1.20.1250.20">
    <property type="entry name" value="MFS general substrate transporter like domains"/>
    <property type="match status" value="1"/>
</dbReference>
<accession>A0ABR1GK43</accession>
<dbReference type="SUPFAM" id="SSF103473">
    <property type="entry name" value="MFS general substrate transporter"/>
    <property type="match status" value="1"/>
</dbReference>
<feature type="transmembrane region" description="Helical" evidence="8">
    <location>
        <begin position="410"/>
        <end position="436"/>
    </location>
</feature>
<dbReference type="PROSITE" id="PS00217">
    <property type="entry name" value="SUGAR_TRANSPORT_2"/>
    <property type="match status" value="1"/>
</dbReference>
<comment type="subcellular location">
    <subcellularLocation>
        <location evidence="1">Membrane</location>
        <topology evidence="1">Multi-pass membrane protein</topology>
    </subcellularLocation>
</comment>
<evidence type="ECO:0000313" key="11">
    <source>
        <dbReference type="Proteomes" id="UP001498476"/>
    </source>
</evidence>
<evidence type="ECO:0000313" key="10">
    <source>
        <dbReference type="EMBL" id="KAK7398536.1"/>
    </source>
</evidence>
<gene>
    <name evidence="10" type="ORF">QQX98_012084</name>
</gene>
<dbReference type="EMBL" id="JAZAVJ010000328">
    <property type="protein sequence ID" value="KAK7398536.1"/>
    <property type="molecule type" value="Genomic_DNA"/>
</dbReference>
<keyword evidence="5 8" id="KW-1133">Transmembrane helix</keyword>
<organism evidence="10 11">
    <name type="scientific">Neonectria punicea</name>
    <dbReference type="NCBI Taxonomy" id="979145"/>
    <lineage>
        <taxon>Eukaryota</taxon>
        <taxon>Fungi</taxon>
        <taxon>Dikarya</taxon>
        <taxon>Ascomycota</taxon>
        <taxon>Pezizomycotina</taxon>
        <taxon>Sordariomycetes</taxon>
        <taxon>Hypocreomycetidae</taxon>
        <taxon>Hypocreales</taxon>
        <taxon>Nectriaceae</taxon>
        <taxon>Neonectria</taxon>
    </lineage>
</organism>
<evidence type="ECO:0000256" key="1">
    <source>
        <dbReference type="ARBA" id="ARBA00004141"/>
    </source>
</evidence>
<dbReference type="InterPro" id="IPR020846">
    <property type="entry name" value="MFS_dom"/>
</dbReference>
<evidence type="ECO:0000256" key="8">
    <source>
        <dbReference type="SAM" id="Phobius"/>
    </source>
</evidence>
<dbReference type="NCBIfam" id="TIGR00879">
    <property type="entry name" value="SP"/>
    <property type="match status" value="1"/>
</dbReference>
<dbReference type="PRINTS" id="PR00171">
    <property type="entry name" value="SUGRTRNSPORT"/>
</dbReference>
<dbReference type="PROSITE" id="PS50850">
    <property type="entry name" value="MFS"/>
    <property type="match status" value="1"/>
</dbReference>
<feature type="transmembrane region" description="Helical" evidence="8">
    <location>
        <begin position="150"/>
        <end position="170"/>
    </location>
</feature>
<sequence>MTIHSVLRRIVRNDAIRVDPPEVYNWRVLALAASVSATLCFMGPILSSYNEQACFAGALFGVDAGIIGGVLAMPDFKREFGLDTRPPDVAADLAGNLVTTMQAGAVAGALISSPIADRKGRKPALLAVALTGLIGGLMQAFSYGHLPVFYIGRFVEGVGLGAGTMLAPTYVSENSPRAIRGFLVGFFQLLLVMGGMTAYFINYGSLLHLPPMATWMVPLACQSLCPILLFFSMLFCPESPRWLASQDQWDKASEVLSDVRHLTIEHPYIQQELLELRTQIDQEKSTMQGAGFWALQKECWTVATNRKRALLTIGIITFQQWSGTGAINYYAPTIFRDLGLSGTTTALFAQGIYGIVKVVTCLIFVFFLADSLGCRLSFMWSGVVQAFCMFFLGFYIRFGPKPGENESPPPAGIAALAMVYIFGAAFNMGWGPVSWIYVSEIPTNRLRAYNVALASLTHWLHNLAVSKATPVMLVSTPYGAYFIFGSLNLTMAILAFWIPETKGISLERMDEVFGAASISHVDDLGIAAKQAVRVDKEVDEFEPAYGSKA</sequence>
<dbReference type="PANTHER" id="PTHR48022">
    <property type="entry name" value="PLASTIDIC GLUCOSE TRANSPORTER 4"/>
    <property type="match status" value="1"/>
</dbReference>
<feature type="transmembrane region" description="Helical" evidence="8">
    <location>
        <begin position="376"/>
        <end position="398"/>
    </location>
</feature>
<keyword evidence="6 8" id="KW-0472">Membrane</keyword>
<dbReference type="InterPro" id="IPR005828">
    <property type="entry name" value="MFS_sugar_transport-like"/>
</dbReference>
<feature type="transmembrane region" description="Helical" evidence="8">
    <location>
        <begin position="182"/>
        <end position="201"/>
    </location>
</feature>
<dbReference type="InterPro" id="IPR036259">
    <property type="entry name" value="MFS_trans_sf"/>
</dbReference>
<feature type="transmembrane region" description="Helical" evidence="8">
    <location>
        <begin position="124"/>
        <end position="144"/>
    </location>
</feature>
<comment type="similarity">
    <text evidence="2 7">Belongs to the major facilitator superfamily. Sugar transporter (TC 2.A.1.1) family.</text>
</comment>
<evidence type="ECO:0000256" key="3">
    <source>
        <dbReference type="ARBA" id="ARBA00022448"/>
    </source>
</evidence>
<feature type="transmembrane region" description="Helical" evidence="8">
    <location>
        <begin position="478"/>
        <end position="498"/>
    </location>
</feature>
<dbReference type="InterPro" id="IPR003663">
    <property type="entry name" value="Sugar/inositol_transpt"/>
</dbReference>
<feature type="transmembrane region" description="Helical" evidence="8">
    <location>
        <begin position="26"/>
        <end position="46"/>
    </location>
</feature>
<evidence type="ECO:0000256" key="4">
    <source>
        <dbReference type="ARBA" id="ARBA00022692"/>
    </source>
</evidence>
<evidence type="ECO:0000256" key="5">
    <source>
        <dbReference type="ARBA" id="ARBA00022989"/>
    </source>
</evidence>
<comment type="caution">
    <text evidence="10">The sequence shown here is derived from an EMBL/GenBank/DDBJ whole genome shotgun (WGS) entry which is preliminary data.</text>
</comment>
<feature type="transmembrane region" description="Helical" evidence="8">
    <location>
        <begin position="213"/>
        <end position="236"/>
    </location>
</feature>
<feature type="transmembrane region" description="Helical" evidence="8">
    <location>
        <begin position="351"/>
        <end position="369"/>
    </location>
</feature>
<keyword evidence="4 8" id="KW-0812">Transmembrane</keyword>
<feature type="transmembrane region" description="Helical" evidence="8">
    <location>
        <begin position="310"/>
        <end position="331"/>
    </location>
</feature>
<evidence type="ECO:0000256" key="6">
    <source>
        <dbReference type="ARBA" id="ARBA00023136"/>
    </source>
</evidence>
<dbReference type="Pfam" id="PF00083">
    <property type="entry name" value="Sugar_tr"/>
    <property type="match status" value="1"/>
</dbReference>
<feature type="domain" description="Major facilitator superfamily (MFS) profile" evidence="9">
    <location>
        <begin position="49"/>
        <end position="503"/>
    </location>
</feature>
<keyword evidence="11" id="KW-1185">Reference proteome</keyword>
<proteinExistence type="inferred from homology"/>
<name>A0ABR1GK43_9HYPO</name>
<feature type="transmembrane region" description="Helical" evidence="8">
    <location>
        <begin position="93"/>
        <end position="112"/>
    </location>
</feature>